<dbReference type="GO" id="GO:0061630">
    <property type="term" value="F:ubiquitin protein ligase activity"/>
    <property type="evidence" value="ECO:0007669"/>
    <property type="project" value="UniProtKB-EC"/>
</dbReference>
<keyword evidence="9" id="KW-0863">Zinc-finger</keyword>
<gene>
    <name evidence="17" type="ORF">MtrunA17_Chr1g0158621</name>
</gene>
<feature type="domain" description="Wall-associated receptor kinase galacturonan-binding" evidence="16">
    <location>
        <begin position="29"/>
        <end position="102"/>
    </location>
</feature>
<dbReference type="InterPro" id="IPR046948">
    <property type="entry name" value="ATL20-22-like"/>
</dbReference>
<dbReference type="PANTHER" id="PTHR46279">
    <property type="entry name" value="RING/U-BOX SUPERFAMILY PROTEIN"/>
    <property type="match status" value="1"/>
</dbReference>
<dbReference type="AlphaFoldDB" id="A0A396JT09"/>
<evidence type="ECO:0000256" key="15">
    <source>
        <dbReference type="SAM" id="SignalP"/>
    </source>
</evidence>
<comment type="pathway">
    <text evidence="3">Protein modification; protein ubiquitination.</text>
</comment>
<evidence type="ECO:0000259" key="16">
    <source>
        <dbReference type="Pfam" id="PF13947"/>
    </source>
</evidence>
<dbReference type="GO" id="GO:0030247">
    <property type="term" value="F:polysaccharide binding"/>
    <property type="evidence" value="ECO:0007669"/>
    <property type="project" value="InterPro"/>
</dbReference>
<accession>A0A396JT09</accession>
<dbReference type="EMBL" id="PSQE01000001">
    <property type="protein sequence ID" value="RHN77797.1"/>
    <property type="molecule type" value="Genomic_DNA"/>
</dbReference>
<keyword evidence="17" id="KW-0418">Kinase</keyword>
<evidence type="ECO:0000256" key="8">
    <source>
        <dbReference type="ARBA" id="ARBA00022729"/>
    </source>
</evidence>
<dbReference type="Gramene" id="rna1290">
    <property type="protein sequence ID" value="RHN77797.1"/>
    <property type="gene ID" value="gene1290"/>
</dbReference>
<evidence type="ECO:0000256" key="7">
    <source>
        <dbReference type="ARBA" id="ARBA00022723"/>
    </source>
</evidence>
<comment type="caution">
    <text evidence="17">The sequence shown here is derived from an EMBL/GenBank/DDBJ whole genome shotgun (WGS) entry which is preliminary data.</text>
</comment>
<dbReference type="Proteomes" id="UP000265566">
    <property type="component" value="Chromosome 1"/>
</dbReference>
<keyword evidence="7" id="KW-0479">Metal-binding</keyword>
<evidence type="ECO:0000256" key="13">
    <source>
        <dbReference type="ARBA" id="ARBA00023136"/>
    </source>
</evidence>
<dbReference type="InterPro" id="IPR025287">
    <property type="entry name" value="WAK_GUB"/>
</dbReference>
<keyword evidence="5" id="KW-0808">Transferase</keyword>
<proteinExistence type="inferred from homology"/>
<evidence type="ECO:0000256" key="11">
    <source>
        <dbReference type="ARBA" id="ARBA00022833"/>
    </source>
</evidence>
<feature type="chain" id="PRO_5017379300" description="RING-type E3 ubiquitin transferase" evidence="15">
    <location>
        <begin position="25"/>
        <end position="161"/>
    </location>
</feature>
<evidence type="ECO:0000256" key="5">
    <source>
        <dbReference type="ARBA" id="ARBA00022679"/>
    </source>
</evidence>
<dbReference type="PANTHER" id="PTHR46279:SF9">
    <property type="entry name" value="OS01G0116300 PROTEIN"/>
    <property type="match status" value="1"/>
</dbReference>
<feature type="signal peptide" evidence="15">
    <location>
        <begin position="1"/>
        <end position="24"/>
    </location>
</feature>
<keyword evidence="12" id="KW-1133">Transmembrane helix</keyword>
<keyword evidence="17" id="KW-0675">Receptor</keyword>
<name>A0A396JT09_MEDTR</name>
<evidence type="ECO:0000256" key="14">
    <source>
        <dbReference type="ARBA" id="ARBA00024209"/>
    </source>
</evidence>
<evidence type="ECO:0000313" key="17">
    <source>
        <dbReference type="EMBL" id="RHN77797.1"/>
    </source>
</evidence>
<reference evidence="18" key="1">
    <citation type="journal article" date="2018" name="Nat. Plants">
        <title>Whole-genome landscape of Medicago truncatula symbiotic genes.</title>
        <authorList>
            <person name="Pecrix Y."/>
            <person name="Staton S.E."/>
            <person name="Sallet E."/>
            <person name="Lelandais-Briere C."/>
            <person name="Moreau S."/>
            <person name="Carrere S."/>
            <person name="Blein T."/>
            <person name="Jardinaud M.F."/>
            <person name="Latrasse D."/>
            <person name="Zouine M."/>
            <person name="Zahm M."/>
            <person name="Kreplak J."/>
            <person name="Mayjonade B."/>
            <person name="Satge C."/>
            <person name="Perez M."/>
            <person name="Cauet S."/>
            <person name="Marande W."/>
            <person name="Chantry-Darmon C."/>
            <person name="Lopez-Roques C."/>
            <person name="Bouchez O."/>
            <person name="Berard A."/>
            <person name="Debelle F."/>
            <person name="Munos S."/>
            <person name="Bendahmane A."/>
            <person name="Berges H."/>
            <person name="Niebel A."/>
            <person name="Buitink J."/>
            <person name="Frugier F."/>
            <person name="Benhamed M."/>
            <person name="Crespi M."/>
            <person name="Gouzy J."/>
            <person name="Gamas P."/>
        </authorList>
    </citation>
    <scope>NUCLEOTIDE SEQUENCE [LARGE SCALE GENOMIC DNA]</scope>
    <source>
        <strain evidence="18">cv. Jemalong A17</strain>
    </source>
</reference>
<dbReference type="GO" id="GO:0016301">
    <property type="term" value="F:kinase activity"/>
    <property type="evidence" value="ECO:0007669"/>
    <property type="project" value="UniProtKB-KW"/>
</dbReference>
<keyword evidence="11" id="KW-0862">Zinc</keyword>
<evidence type="ECO:0000256" key="2">
    <source>
        <dbReference type="ARBA" id="ARBA00004167"/>
    </source>
</evidence>
<protein>
    <recommendedName>
        <fullName evidence="4">RING-type E3 ubiquitin transferase</fullName>
        <ecNumber evidence="4">2.3.2.27</ecNumber>
    </recommendedName>
</protein>
<evidence type="ECO:0000256" key="10">
    <source>
        <dbReference type="ARBA" id="ARBA00022786"/>
    </source>
</evidence>
<evidence type="ECO:0000256" key="6">
    <source>
        <dbReference type="ARBA" id="ARBA00022692"/>
    </source>
</evidence>
<keyword evidence="8 15" id="KW-0732">Signal</keyword>
<sequence>MVTRSNILVVMVLILVCNCNTVICHVNGCSGRDFRCGPHGPPIRFPFRFKDREEKYGCSYPGFELTCSDTRKTLIELPTHSGPIQLEVKRIFYDDQELWISDPENCLPKQLLKLLHSQISPFQLFARSDSNNSYTFMDCSSLTCPVYFADSGTRFLDSGVK</sequence>
<evidence type="ECO:0000313" key="18">
    <source>
        <dbReference type="Proteomes" id="UP000265566"/>
    </source>
</evidence>
<evidence type="ECO:0000256" key="12">
    <source>
        <dbReference type="ARBA" id="ARBA00022989"/>
    </source>
</evidence>
<evidence type="ECO:0000256" key="4">
    <source>
        <dbReference type="ARBA" id="ARBA00012483"/>
    </source>
</evidence>
<comment type="subcellular location">
    <subcellularLocation>
        <location evidence="2">Membrane</location>
        <topology evidence="2">Single-pass membrane protein</topology>
    </subcellularLocation>
</comment>
<evidence type="ECO:0000256" key="9">
    <source>
        <dbReference type="ARBA" id="ARBA00022771"/>
    </source>
</evidence>
<dbReference type="GO" id="GO:0008270">
    <property type="term" value="F:zinc ion binding"/>
    <property type="evidence" value="ECO:0007669"/>
    <property type="project" value="UniProtKB-KW"/>
</dbReference>
<evidence type="ECO:0000256" key="3">
    <source>
        <dbReference type="ARBA" id="ARBA00004906"/>
    </source>
</evidence>
<evidence type="ECO:0000256" key="1">
    <source>
        <dbReference type="ARBA" id="ARBA00000900"/>
    </source>
</evidence>
<dbReference type="Pfam" id="PF13947">
    <property type="entry name" value="GUB_WAK_bind"/>
    <property type="match status" value="1"/>
</dbReference>
<organism evidence="17 18">
    <name type="scientific">Medicago truncatula</name>
    <name type="common">Barrel medic</name>
    <name type="synonym">Medicago tribuloides</name>
    <dbReference type="NCBI Taxonomy" id="3880"/>
    <lineage>
        <taxon>Eukaryota</taxon>
        <taxon>Viridiplantae</taxon>
        <taxon>Streptophyta</taxon>
        <taxon>Embryophyta</taxon>
        <taxon>Tracheophyta</taxon>
        <taxon>Spermatophyta</taxon>
        <taxon>Magnoliopsida</taxon>
        <taxon>eudicotyledons</taxon>
        <taxon>Gunneridae</taxon>
        <taxon>Pentapetalae</taxon>
        <taxon>rosids</taxon>
        <taxon>fabids</taxon>
        <taxon>Fabales</taxon>
        <taxon>Fabaceae</taxon>
        <taxon>Papilionoideae</taxon>
        <taxon>50 kb inversion clade</taxon>
        <taxon>NPAAA clade</taxon>
        <taxon>Hologalegina</taxon>
        <taxon>IRL clade</taxon>
        <taxon>Trifolieae</taxon>
        <taxon>Medicago</taxon>
    </lineage>
</organism>
<comment type="similarity">
    <text evidence="14">Belongs to the RING-type zinc finger family. ATL subfamily.</text>
</comment>
<keyword evidence="6" id="KW-0812">Transmembrane</keyword>
<dbReference type="EC" id="2.3.2.27" evidence="4"/>
<keyword evidence="10" id="KW-0833">Ubl conjugation pathway</keyword>
<keyword evidence="13" id="KW-0472">Membrane</keyword>
<comment type="catalytic activity">
    <reaction evidence="1">
        <text>S-ubiquitinyl-[E2 ubiquitin-conjugating enzyme]-L-cysteine + [acceptor protein]-L-lysine = [E2 ubiquitin-conjugating enzyme]-L-cysteine + N(6)-ubiquitinyl-[acceptor protein]-L-lysine.</text>
        <dbReference type="EC" id="2.3.2.27"/>
    </reaction>
</comment>
<dbReference type="GO" id="GO:0016020">
    <property type="term" value="C:membrane"/>
    <property type="evidence" value="ECO:0007669"/>
    <property type="project" value="UniProtKB-SubCell"/>
</dbReference>